<evidence type="ECO:0000256" key="3">
    <source>
        <dbReference type="ARBA" id="ARBA00022729"/>
    </source>
</evidence>
<accession>R2QUW1</accession>
<evidence type="ECO:0000313" key="7">
    <source>
        <dbReference type="EMBL" id="EOH99128.1"/>
    </source>
</evidence>
<dbReference type="EMBL" id="ASWB01000002">
    <property type="protein sequence ID" value="EOT72189.1"/>
    <property type="molecule type" value="Genomic_DNA"/>
</dbReference>
<dbReference type="InterPro" id="IPR041033">
    <property type="entry name" value="SpaA_PFL_dom_1"/>
</dbReference>
<organism evidence="7 9">
    <name type="scientific">Enterococcus moraviensis ATCC BAA-383</name>
    <dbReference type="NCBI Taxonomy" id="1158609"/>
    <lineage>
        <taxon>Bacteria</taxon>
        <taxon>Bacillati</taxon>
        <taxon>Bacillota</taxon>
        <taxon>Bacilli</taxon>
        <taxon>Lactobacillales</taxon>
        <taxon>Enterococcaceae</taxon>
        <taxon>Enterococcus</taxon>
    </lineage>
</organism>
<proteinExistence type="inferred from homology"/>
<dbReference type="AlphaFoldDB" id="R2QUW1"/>
<evidence type="ECO:0000313" key="10">
    <source>
        <dbReference type="Proteomes" id="UP000014157"/>
    </source>
</evidence>
<dbReference type="HOGENOM" id="CLU_1501282_0_0_9"/>
<keyword evidence="3" id="KW-0732">Signal</keyword>
<dbReference type="Gene3D" id="2.60.40.10">
    <property type="entry name" value="Immunoglobulins"/>
    <property type="match status" value="2"/>
</dbReference>
<dbReference type="Proteomes" id="UP000013781">
    <property type="component" value="Unassembled WGS sequence"/>
</dbReference>
<evidence type="ECO:0000256" key="5">
    <source>
        <dbReference type="SAM" id="Phobius"/>
    </source>
</evidence>
<keyword evidence="5" id="KW-1133">Transmembrane helix</keyword>
<protein>
    <submittedName>
        <fullName evidence="7">LPXTG-domain-containing protein cell wall anchor domain</fullName>
    </submittedName>
</protein>
<sequence length="179" mass="19953">METKAPNGYIINTDPIKVVITEKTNEKTGLTITDTLVNYQGSAELMKVGETKEPLAGAEFKVVDVNGKDIQTQLVSNDQGNVQAKNLVPGTYFFVETKAPAGYQLSDRQVEFKVPETNAGKPKVISLGNYQNNKEPEKPTDKKGNYPKMNESANQVIIWLGFLLISFVGLYYYRKIKKN</sequence>
<dbReference type="PATRIC" id="fig|1158609.3.peg.1854"/>
<reference evidence="7 9" key="1">
    <citation type="submission" date="2013-02" db="EMBL/GenBank/DDBJ databases">
        <title>The Genome Sequence of Enterococcus moraviensis BAA-383.</title>
        <authorList>
            <consortium name="The Broad Institute Genome Sequencing Platform"/>
            <consortium name="The Broad Institute Genome Sequencing Center for Infectious Disease"/>
            <person name="Earl A.M."/>
            <person name="Gilmore M.S."/>
            <person name="Lebreton F."/>
            <person name="Walker B."/>
            <person name="Young S.K."/>
            <person name="Zeng Q."/>
            <person name="Gargeya S."/>
            <person name="Fitzgerald M."/>
            <person name="Haas B."/>
            <person name="Abouelleil A."/>
            <person name="Alvarado L."/>
            <person name="Arachchi H.M."/>
            <person name="Berlin A.M."/>
            <person name="Chapman S.B."/>
            <person name="Dewar J."/>
            <person name="Goldberg J."/>
            <person name="Griggs A."/>
            <person name="Gujja S."/>
            <person name="Hansen M."/>
            <person name="Howarth C."/>
            <person name="Imamovic A."/>
            <person name="Larimer J."/>
            <person name="McCowan C."/>
            <person name="Murphy C."/>
            <person name="Neiman D."/>
            <person name="Pearson M."/>
            <person name="Priest M."/>
            <person name="Roberts A."/>
            <person name="Saif S."/>
            <person name="Shea T."/>
            <person name="Sisk P."/>
            <person name="Sykes S."/>
            <person name="Wortman J."/>
            <person name="Nusbaum C."/>
            <person name="Birren B."/>
        </authorList>
    </citation>
    <scope>NUCLEOTIDE SEQUENCE [LARGE SCALE GENOMIC DNA]</scope>
    <source>
        <strain evidence="7 9">ATCC BAA-383</strain>
    </source>
</reference>
<dbReference type="STRING" id="155617.RV09_GL002595"/>
<evidence type="ECO:0000256" key="1">
    <source>
        <dbReference type="ARBA" id="ARBA00007257"/>
    </source>
</evidence>
<evidence type="ECO:0000259" key="6">
    <source>
        <dbReference type="Pfam" id="PF17802"/>
    </source>
</evidence>
<reference evidence="8 10" key="2">
    <citation type="submission" date="2013-03" db="EMBL/GenBank/DDBJ databases">
        <title>The Genome Sequence of Enterococcus moraviensis BAA-383 (PacBio/Illumina hybrid assembly).</title>
        <authorList>
            <consortium name="The Broad Institute Genomics Platform"/>
            <consortium name="The Broad Institute Genome Sequencing Center for Infectious Disease"/>
            <person name="Earl A."/>
            <person name="Russ C."/>
            <person name="Gilmore M."/>
            <person name="Surin D."/>
            <person name="Walker B."/>
            <person name="Young S."/>
            <person name="Zeng Q."/>
            <person name="Gargeya S."/>
            <person name="Fitzgerald M."/>
            <person name="Haas B."/>
            <person name="Abouelleil A."/>
            <person name="Allen A.W."/>
            <person name="Alvarado L."/>
            <person name="Arachchi H.M."/>
            <person name="Berlin A.M."/>
            <person name="Chapman S.B."/>
            <person name="Gainer-Dewar J."/>
            <person name="Goldberg J."/>
            <person name="Griggs A."/>
            <person name="Gujja S."/>
            <person name="Hansen M."/>
            <person name="Howarth C."/>
            <person name="Imamovic A."/>
            <person name="Ireland A."/>
            <person name="Larimer J."/>
            <person name="McCowan C."/>
            <person name="Murphy C."/>
            <person name="Pearson M."/>
            <person name="Poon T.W."/>
            <person name="Priest M."/>
            <person name="Roberts A."/>
            <person name="Saif S."/>
            <person name="Shea T."/>
            <person name="Sisk P."/>
            <person name="Sykes S."/>
            <person name="Wortman J."/>
            <person name="Nusbaum C."/>
            <person name="Birren B."/>
        </authorList>
    </citation>
    <scope>NUCLEOTIDE SEQUENCE [LARGE SCALE GENOMIC DNA]</scope>
    <source>
        <strain evidence="8 10">ATCC BAA-383</strain>
    </source>
</reference>
<feature type="region of interest" description="Disordered" evidence="4">
    <location>
        <begin position="123"/>
        <end position="147"/>
    </location>
</feature>
<keyword evidence="2" id="KW-0964">Secreted</keyword>
<dbReference type="EMBL" id="AJAS01000015">
    <property type="protein sequence ID" value="EOH99128.1"/>
    <property type="molecule type" value="Genomic_DNA"/>
</dbReference>
<feature type="transmembrane region" description="Helical" evidence="5">
    <location>
        <begin position="156"/>
        <end position="173"/>
    </location>
</feature>
<dbReference type="Proteomes" id="UP000014157">
    <property type="component" value="Unassembled WGS sequence"/>
</dbReference>
<feature type="compositionally biased region" description="Basic and acidic residues" evidence="4">
    <location>
        <begin position="134"/>
        <end position="144"/>
    </location>
</feature>
<evidence type="ECO:0000313" key="9">
    <source>
        <dbReference type="Proteomes" id="UP000013781"/>
    </source>
</evidence>
<name>R2QUW1_9ENTE</name>
<evidence type="ECO:0000256" key="4">
    <source>
        <dbReference type="SAM" id="MobiDB-lite"/>
    </source>
</evidence>
<dbReference type="PANTHER" id="PTHR36108">
    <property type="entry name" value="COLOSSIN-B-RELATED"/>
    <property type="match status" value="1"/>
</dbReference>
<keyword evidence="5" id="KW-0472">Membrane</keyword>
<dbReference type="eggNOG" id="COG4932">
    <property type="taxonomic scope" value="Bacteria"/>
</dbReference>
<comment type="caution">
    <text evidence="7">The sequence shown here is derived from an EMBL/GenBank/DDBJ whole genome shotgun (WGS) entry which is preliminary data.</text>
</comment>
<feature type="domain" description="SpaA-like prealbumin fold" evidence="6">
    <location>
        <begin position="41"/>
        <end position="118"/>
    </location>
</feature>
<evidence type="ECO:0000256" key="2">
    <source>
        <dbReference type="ARBA" id="ARBA00022525"/>
    </source>
</evidence>
<dbReference type="Pfam" id="PF17802">
    <property type="entry name" value="SpaA"/>
    <property type="match status" value="1"/>
</dbReference>
<evidence type="ECO:0000313" key="8">
    <source>
        <dbReference type="EMBL" id="EOT72189.1"/>
    </source>
</evidence>
<dbReference type="InterPro" id="IPR013783">
    <property type="entry name" value="Ig-like_fold"/>
</dbReference>
<dbReference type="PANTHER" id="PTHR36108:SF13">
    <property type="entry name" value="COLOSSIN-B-RELATED"/>
    <property type="match status" value="1"/>
</dbReference>
<keyword evidence="10" id="KW-1185">Reference proteome</keyword>
<gene>
    <name evidence="8" type="ORF">I586_01997</name>
    <name evidence="7" type="ORF">UAY_01905</name>
</gene>
<dbReference type="SUPFAM" id="SSF49478">
    <property type="entry name" value="Cna protein B-type domain"/>
    <property type="match status" value="1"/>
</dbReference>
<comment type="similarity">
    <text evidence="1">Belongs to the serine-aspartate repeat-containing protein (SDr) family.</text>
</comment>
<keyword evidence="5" id="KW-0812">Transmembrane</keyword>
<dbReference type="NCBIfam" id="TIGR01167">
    <property type="entry name" value="LPXTG_anchor"/>
    <property type="match status" value="1"/>
</dbReference>